<comment type="caution">
    <text evidence="1">The sequence shown here is derived from an EMBL/GenBank/DDBJ whole genome shotgun (WGS) entry which is preliminary data.</text>
</comment>
<gene>
    <name evidence="1" type="ORF">PR048_010876</name>
</gene>
<dbReference type="EMBL" id="JARBHB010000003">
    <property type="protein sequence ID" value="KAJ8891360.1"/>
    <property type="molecule type" value="Genomic_DNA"/>
</dbReference>
<evidence type="ECO:0000313" key="2">
    <source>
        <dbReference type="Proteomes" id="UP001159363"/>
    </source>
</evidence>
<sequence>MSVYEFDYRQNVPIRKLNVTNDFYKGLLWLYTFNVHVNNANVNNVGSPLMYHFIKFQAKKDAIFSIRLFTKEVGRLSGSNLKQKPNNKCLLFLTCKDFRTWYLAPVPCGRTSLFSVSLNLKPLPSKYHHLYKSIHLMLFCQHHIYNAVVQPSQISLDYHSPAPPGTVTAAKINYVSQLFYYIIADCDNFLGNRNDEDDEFISYKNENCVP</sequence>
<evidence type="ECO:0000313" key="1">
    <source>
        <dbReference type="EMBL" id="KAJ8891360.1"/>
    </source>
</evidence>
<proteinExistence type="predicted"/>
<name>A0ABQ9I3X5_9NEOP</name>
<accession>A0ABQ9I3X5</accession>
<protein>
    <submittedName>
        <fullName evidence="1">Uncharacterized protein</fullName>
    </submittedName>
</protein>
<reference evidence="1 2" key="1">
    <citation type="submission" date="2023-02" db="EMBL/GenBank/DDBJ databases">
        <title>LHISI_Scaffold_Assembly.</title>
        <authorList>
            <person name="Stuart O.P."/>
            <person name="Cleave R."/>
            <person name="Magrath M.J.L."/>
            <person name="Mikheyev A.S."/>
        </authorList>
    </citation>
    <scope>NUCLEOTIDE SEQUENCE [LARGE SCALE GENOMIC DNA]</scope>
    <source>
        <strain evidence="1">Daus_M_001</strain>
        <tissue evidence="1">Leg muscle</tissue>
    </source>
</reference>
<keyword evidence="2" id="KW-1185">Reference proteome</keyword>
<dbReference type="Proteomes" id="UP001159363">
    <property type="component" value="Chromosome 3"/>
</dbReference>
<organism evidence="1 2">
    <name type="scientific">Dryococelus australis</name>
    <dbReference type="NCBI Taxonomy" id="614101"/>
    <lineage>
        <taxon>Eukaryota</taxon>
        <taxon>Metazoa</taxon>
        <taxon>Ecdysozoa</taxon>
        <taxon>Arthropoda</taxon>
        <taxon>Hexapoda</taxon>
        <taxon>Insecta</taxon>
        <taxon>Pterygota</taxon>
        <taxon>Neoptera</taxon>
        <taxon>Polyneoptera</taxon>
        <taxon>Phasmatodea</taxon>
        <taxon>Verophasmatodea</taxon>
        <taxon>Anareolatae</taxon>
        <taxon>Phasmatidae</taxon>
        <taxon>Eurycanthinae</taxon>
        <taxon>Dryococelus</taxon>
    </lineage>
</organism>